<comment type="caution">
    <text evidence="1">The sequence shown here is derived from an EMBL/GenBank/DDBJ whole genome shotgun (WGS) entry which is preliminary data.</text>
</comment>
<dbReference type="RefSeq" id="WP_186965932.1">
    <property type="nucleotide sequence ID" value="NZ_JACOOK010000006.1"/>
</dbReference>
<name>A0ABR7CPF9_9BACT</name>
<evidence type="ECO:0008006" key="3">
    <source>
        <dbReference type="Google" id="ProtNLM"/>
    </source>
</evidence>
<gene>
    <name evidence="1" type="ORF">H8S08_11185</name>
</gene>
<evidence type="ECO:0000313" key="1">
    <source>
        <dbReference type="EMBL" id="MBC5617571.1"/>
    </source>
</evidence>
<dbReference type="Proteomes" id="UP000636891">
    <property type="component" value="Unassembled WGS sequence"/>
</dbReference>
<dbReference type="InterPro" id="IPR029052">
    <property type="entry name" value="Metallo-depent_PP-like"/>
</dbReference>
<dbReference type="EMBL" id="JACOOK010000006">
    <property type="protein sequence ID" value="MBC5617571.1"/>
    <property type="molecule type" value="Genomic_DNA"/>
</dbReference>
<sequence>MNRIFFTADLHFGHWNILRYQMDRSFANRDDTATHDAWLLNLWRSTVDKKDMVYILGDLTFFKSEDARHLLENCSDANTS</sequence>
<dbReference type="SUPFAM" id="SSF56300">
    <property type="entry name" value="Metallo-dependent phosphatases"/>
    <property type="match status" value="1"/>
</dbReference>
<evidence type="ECO:0000313" key="2">
    <source>
        <dbReference type="Proteomes" id="UP000636891"/>
    </source>
</evidence>
<accession>A0ABR7CPF9</accession>
<organism evidence="1 2">
    <name type="scientific">Alistipes hominis</name>
    <dbReference type="NCBI Taxonomy" id="2763015"/>
    <lineage>
        <taxon>Bacteria</taxon>
        <taxon>Pseudomonadati</taxon>
        <taxon>Bacteroidota</taxon>
        <taxon>Bacteroidia</taxon>
        <taxon>Bacteroidales</taxon>
        <taxon>Rikenellaceae</taxon>
        <taxon>Alistipes</taxon>
    </lineage>
</organism>
<reference evidence="1 2" key="1">
    <citation type="submission" date="2020-08" db="EMBL/GenBank/DDBJ databases">
        <title>Genome public.</title>
        <authorList>
            <person name="Liu C."/>
            <person name="Sun Q."/>
        </authorList>
    </citation>
    <scope>NUCLEOTIDE SEQUENCE [LARGE SCALE GENOMIC DNA]</scope>
    <source>
        <strain evidence="1 2">New-7</strain>
    </source>
</reference>
<protein>
    <recommendedName>
        <fullName evidence="3">Calcineurin-like phosphoesterase domain-containing protein</fullName>
    </recommendedName>
</protein>
<dbReference type="Gene3D" id="3.60.21.10">
    <property type="match status" value="1"/>
</dbReference>
<keyword evidence="2" id="KW-1185">Reference proteome</keyword>
<proteinExistence type="predicted"/>